<protein>
    <submittedName>
        <fullName evidence="1">Uncharacterized protein</fullName>
    </submittedName>
</protein>
<organism evidence="1">
    <name type="scientific">Cucumis melo</name>
    <name type="common">Muskmelon</name>
    <dbReference type="NCBI Taxonomy" id="3656"/>
    <lineage>
        <taxon>Eukaryota</taxon>
        <taxon>Viridiplantae</taxon>
        <taxon>Streptophyta</taxon>
        <taxon>Embryophyta</taxon>
        <taxon>Tracheophyta</taxon>
        <taxon>Spermatophyta</taxon>
        <taxon>Magnoliopsida</taxon>
        <taxon>eudicotyledons</taxon>
        <taxon>Gunneridae</taxon>
        <taxon>Pentapetalae</taxon>
        <taxon>rosids</taxon>
        <taxon>fabids</taxon>
        <taxon>Cucurbitales</taxon>
        <taxon>Cucurbitaceae</taxon>
        <taxon>Benincaseae</taxon>
        <taxon>Cucumis</taxon>
    </lineage>
</organism>
<dbReference type="AlphaFoldDB" id="A0A9I9E516"/>
<sequence length="215" mass="24716">MRYTTQHNLNWLKKTKSRDPKDSLKLINHIHSALNMETIIAESTVSRVFNVRELECQIRFPNPNSVITVANSHNQLKINMPSDCCIPSIVVLHDTKQSKLSVFKAKAPFSKSPALVSWCIREMNSLASNFSEKYSNFSANMHIKYVRTNDKGNQGRSSIDNTLLKLNIILIKRTEGAKLKELKMTLKSEQWPFQGLQLKPKEVYSEYQAMEHRHG</sequence>
<accession>A0A9I9E516</accession>
<dbReference type="Gramene" id="MELO3C028876.2.1">
    <property type="protein sequence ID" value="MELO3C028876.2.1"/>
    <property type="gene ID" value="MELO3C028876.2"/>
</dbReference>
<dbReference type="EnsemblPlants" id="MELO3C028876.2.1">
    <property type="protein sequence ID" value="MELO3C028876.2.1"/>
    <property type="gene ID" value="MELO3C028876.2"/>
</dbReference>
<reference evidence="1" key="1">
    <citation type="submission" date="2023-03" db="UniProtKB">
        <authorList>
            <consortium name="EnsemblPlants"/>
        </authorList>
    </citation>
    <scope>IDENTIFICATION</scope>
</reference>
<proteinExistence type="predicted"/>
<evidence type="ECO:0000313" key="1">
    <source>
        <dbReference type="EnsemblPlants" id="MELO3C028876.2.1"/>
    </source>
</evidence>
<name>A0A9I9E516_CUCME</name>